<comment type="caution">
    <text evidence="2">The sequence shown here is derived from an EMBL/GenBank/DDBJ whole genome shotgun (WGS) entry which is preliminary data.</text>
</comment>
<dbReference type="Proteomes" id="UP001273531">
    <property type="component" value="Unassembled WGS sequence"/>
</dbReference>
<evidence type="ECO:0000313" key="3">
    <source>
        <dbReference type="Proteomes" id="UP001273531"/>
    </source>
</evidence>
<reference evidence="2 3" key="1">
    <citation type="submission" date="2023-10" db="EMBL/GenBank/DDBJ databases">
        <title>Sphingomonas sp. HF-S4 16S ribosomal RNA gene Genome sequencing and assembly.</title>
        <authorList>
            <person name="Lee H."/>
        </authorList>
    </citation>
    <scope>NUCLEOTIDE SEQUENCE [LARGE SCALE GENOMIC DNA]</scope>
    <source>
        <strain evidence="2 3">HF-S4</strain>
    </source>
</reference>
<organism evidence="2 3">
    <name type="scientific">Sphingomonas agrestis</name>
    <dbReference type="NCBI Taxonomy" id="3080540"/>
    <lineage>
        <taxon>Bacteria</taxon>
        <taxon>Pseudomonadati</taxon>
        <taxon>Pseudomonadota</taxon>
        <taxon>Alphaproteobacteria</taxon>
        <taxon>Sphingomonadales</taxon>
        <taxon>Sphingomonadaceae</taxon>
        <taxon>Sphingomonas</taxon>
    </lineage>
</organism>
<feature type="chain" id="PRO_5046040038" evidence="1">
    <location>
        <begin position="22"/>
        <end position="133"/>
    </location>
</feature>
<protein>
    <submittedName>
        <fullName evidence="2">Uncharacterized protein</fullName>
    </submittedName>
</protein>
<gene>
    <name evidence="2" type="ORF">RZN05_09290</name>
</gene>
<proteinExistence type="predicted"/>
<evidence type="ECO:0000256" key="1">
    <source>
        <dbReference type="SAM" id="SignalP"/>
    </source>
</evidence>
<evidence type="ECO:0000313" key="2">
    <source>
        <dbReference type="EMBL" id="MDV3457174.1"/>
    </source>
</evidence>
<sequence length="133" mass="14312">MPSLVKTLFVAASLIAVPALAAPRDTPEIKLQKLLEGRVAGEPVNCISLPPGNSSQVIDGKAIVYRVGSKLYVNEPRSGAESLNDDDVLVTKMFGSQLCSVDTVNLIDRTSRFPRGFVILGKFVPWTKAKTAK</sequence>
<dbReference type="EMBL" id="JAWJEJ010000001">
    <property type="protein sequence ID" value="MDV3457174.1"/>
    <property type="molecule type" value="Genomic_DNA"/>
</dbReference>
<accession>A0ABU3Y6Z3</accession>
<keyword evidence="1" id="KW-0732">Signal</keyword>
<dbReference type="RefSeq" id="WP_317226332.1">
    <property type="nucleotide sequence ID" value="NZ_JAWJEJ010000001.1"/>
</dbReference>
<feature type="signal peptide" evidence="1">
    <location>
        <begin position="1"/>
        <end position="21"/>
    </location>
</feature>
<name>A0ABU3Y6Z3_9SPHN</name>
<keyword evidence="3" id="KW-1185">Reference proteome</keyword>